<dbReference type="Gene3D" id="1.10.132.20">
    <property type="entry name" value="Ribosome-recycling factor"/>
    <property type="match status" value="1"/>
</dbReference>
<dbReference type="EMBL" id="AZFZ01000019">
    <property type="protein sequence ID" value="KRM44117.1"/>
    <property type="molecule type" value="Genomic_DNA"/>
</dbReference>
<accession>A0A0R1YQD5</accession>
<keyword evidence="3 5" id="KW-0963">Cytoplasm</keyword>
<gene>
    <name evidence="5" type="primary">frr</name>
    <name evidence="8" type="ORF">FD47_GL000807</name>
</gene>
<evidence type="ECO:0000313" key="8">
    <source>
        <dbReference type="EMBL" id="KRM44117.1"/>
    </source>
</evidence>
<reference evidence="8 9" key="1">
    <citation type="journal article" date="2015" name="Genome Announc.">
        <title>Expanding the biotechnology potential of lactobacilli through comparative genomics of 213 strains and associated genera.</title>
        <authorList>
            <person name="Sun Z."/>
            <person name="Harris H.M."/>
            <person name="McCann A."/>
            <person name="Guo C."/>
            <person name="Argimon S."/>
            <person name="Zhang W."/>
            <person name="Yang X."/>
            <person name="Jeffery I.B."/>
            <person name="Cooney J.C."/>
            <person name="Kagawa T.F."/>
            <person name="Liu W."/>
            <person name="Song Y."/>
            <person name="Salvetti E."/>
            <person name="Wrobel A."/>
            <person name="Rasinkangas P."/>
            <person name="Parkhill J."/>
            <person name="Rea M.C."/>
            <person name="O'Sullivan O."/>
            <person name="Ritari J."/>
            <person name="Douillard F.P."/>
            <person name="Paul Ross R."/>
            <person name="Yang R."/>
            <person name="Briner A.E."/>
            <person name="Felis G.E."/>
            <person name="de Vos W.M."/>
            <person name="Barrangou R."/>
            <person name="Klaenhammer T.R."/>
            <person name="Caufield P.W."/>
            <person name="Cui Y."/>
            <person name="Zhang H."/>
            <person name="O'Toole P.W."/>
        </authorList>
    </citation>
    <scope>NUCLEOTIDE SEQUENCE [LARGE SCALE GENOMIC DNA]</scope>
    <source>
        <strain evidence="8 9">DSM 18390</strain>
    </source>
</reference>
<dbReference type="Gene3D" id="3.30.1360.40">
    <property type="match status" value="1"/>
</dbReference>
<dbReference type="InterPro" id="IPR036191">
    <property type="entry name" value="RRF_sf"/>
</dbReference>
<dbReference type="InterPro" id="IPR023584">
    <property type="entry name" value="Ribosome_recyc_fac_dom"/>
</dbReference>
<dbReference type="FunFam" id="1.10.132.20:FF:000001">
    <property type="entry name" value="Ribosome-recycling factor"/>
    <property type="match status" value="1"/>
</dbReference>
<feature type="coiled-coil region" evidence="6">
    <location>
        <begin position="1"/>
        <end position="28"/>
    </location>
</feature>
<dbReference type="RefSeq" id="WP_008214814.1">
    <property type="nucleotide sequence ID" value="NZ_AZFZ01000019.1"/>
</dbReference>
<dbReference type="GO" id="GO:0005737">
    <property type="term" value="C:cytoplasm"/>
    <property type="evidence" value="ECO:0007669"/>
    <property type="project" value="UniProtKB-SubCell"/>
</dbReference>
<proteinExistence type="inferred from homology"/>
<evidence type="ECO:0000256" key="3">
    <source>
        <dbReference type="ARBA" id="ARBA00022490"/>
    </source>
</evidence>
<dbReference type="GO" id="GO:0006415">
    <property type="term" value="P:translational termination"/>
    <property type="evidence" value="ECO:0007669"/>
    <property type="project" value="UniProtKB-UniRule"/>
</dbReference>
<dbReference type="GO" id="GO:0043023">
    <property type="term" value="F:ribosomal large subunit binding"/>
    <property type="evidence" value="ECO:0007669"/>
    <property type="project" value="TreeGrafter"/>
</dbReference>
<comment type="function">
    <text evidence="5">Responsible for the release of ribosomes from messenger RNA at the termination of protein biosynthesis. May increase the efficiency of translation by recycling ribosomes from one round of translation to another.</text>
</comment>
<feature type="domain" description="Ribosome recycling factor" evidence="7">
    <location>
        <begin position="22"/>
        <end position="185"/>
    </location>
</feature>
<comment type="similarity">
    <text evidence="2 5">Belongs to the RRF family.</text>
</comment>
<evidence type="ECO:0000256" key="2">
    <source>
        <dbReference type="ARBA" id="ARBA00005912"/>
    </source>
</evidence>
<sequence>MADSQSIINEAKTKMKKAEEVLERELGTIRAGRANASILSSVTVDYYGAKTPLNQIASISIPEARVILITPYDKSSLENIEKGIYEADLGLSPANDGSAIRLAIPALTEDRRKEIAKQVKATGEKSKVAVRNVRREAMDTFKRDNKADDITDDELHRLEDQVQKLTDNAIKSVDTIVANKENEVMNG</sequence>
<evidence type="ECO:0000256" key="4">
    <source>
        <dbReference type="ARBA" id="ARBA00022917"/>
    </source>
</evidence>
<evidence type="ECO:0000256" key="1">
    <source>
        <dbReference type="ARBA" id="ARBA00004496"/>
    </source>
</evidence>
<dbReference type="PATRIC" id="fig|1423786.4.peg.851"/>
<evidence type="ECO:0000256" key="5">
    <source>
        <dbReference type="HAMAP-Rule" id="MF_00040"/>
    </source>
</evidence>
<dbReference type="PANTHER" id="PTHR20982">
    <property type="entry name" value="RIBOSOME RECYCLING FACTOR"/>
    <property type="match status" value="1"/>
</dbReference>
<dbReference type="SUPFAM" id="SSF55194">
    <property type="entry name" value="Ribosome recycling factor, RRF"/>
    <property type="match status" value="1"/>
</dbReference>
<dbReference type="FunFam" id="3.30.1360.40:FF:000001">
    <property type="entry name" value="Ribosome-recycling factor"/>
    <property type="match status" value="1"/>
</dbReference>
<organism evidence="8 9">
    <name type="scientific">Lentilactobacillus parafarraginis DSM 18390 = JCM 14109</name>
    <dbReference type="NCBI Taxonomy" id="1423786"/>
    <lineage>
        <taxon>Bacteria</taxon>
        <taxon>Bacillati</taxon>
        <taxon>Bacillota</taxon>
        <taxon>Bacilli</taxon>
        <taxon>Lactobacillales</taxon>
        <taxon>Lactobacillaceae</taxon>
        <taxon>Lentilactobacillus</taxon>
    </lineage>
</organism>
<dbReference type="CDD" id="cd00520">
    <property type="entry name" value="RRF"/>
    <property type="match status" value="1"/>
</dbReference>
<dbReference type="NCBIfam" id="TIGR00496">
    <property type="entry name" value="frr"/>
    <property type="match status" value="1"/>
</dbReference>
<name>A0A0R1YQD5_9LACO</name>
<comment type="subcellular location">
    <subcellularLocation>
        <location evidence="1 5">Cytoplasm</location>
    </subcellularLocation>
</comment>
<evidence type="ECO:0000259" key="7">
    <source>
        <dbReference type="Pfam" id="PF01765"/>
    </source>
</evidence>
<comment type="caution">
    <text evidence="8">The sequence shown here is derived from an EMBL/GenBank/DDBJ whole genome shotgun (WGS) entry which is preliminary data.</text>
</comment>
<keyword evidence="6" id="KW-0175">Coiled coil</keyword>
<keyword evidence="4 5" id="KW-0648">Protein biosynthesis</keyword>
<dbReference type="Proteomes" id="UP000051010">
    <property type="component" value="Unassembled WGS sequence"/>
</dbReference>
<evidence type="ECO:0000256" key="6">
    <source>
        <dbReference type="SAM" id="Coils"/>
    </source>
</evidence>
<evidence type="ECO:0000313" key="9">
    <source>
        <dbReference type="Proteomes" id="UP000051010"/>
    </source>
</evidence>
<dbReference type="Pfam" id="PF01765">
    <property type="entry name" value="RRF"/>
    <property type="match status" value="1"/>
</dbReference>
<dbReference type="InterPro" id="IPR002661">
    <property type="entry name" value="Ribosome_recyc_fac"/>
</dbReference>
<dbReference type="AlphaFoldDB" id="A0A0R1YQD5"/>
<protein>
    <recommendedName>
        <fullName evidence="5">Ribosome-recycling factor</fullName>
        <shortName evidence="5">RRF</shortName>
    </recommendedName>
    <alternativeName>
        <fullName evidence="5">Ribosome-releasing factor</fullName>
    </alternativeName>
</protein>
<dbReference type="PANTHER" id="PTHR20982:SF3">
    <property type="entry name" value="MITOCHONDRIAL RIBOSOME RECYCLING FACTOR PSEUDO 1"/>
    <property type="match status" value="1"/>
</dbReference>
<dbReference type="HAMAP" id="MF_00040">
    <property type="entry name" value="RRF"/>
    <property type="match status" value="1"/>
</dbReference>